<dbReference type="GO" id="GO:0008081">
    <property type="term" value="F:phosphoric diester hydrolase activity"/>
    <property type="evidence" value="ECO:0007669"/>
    <property type="project" value="InterPro"/>
</dbReference>
<evidence type="ECO:0000313" key="4">
    <source>
        <dbReference type="Proteomes" id="UP000799438"/>
    </source>
</evidence>
<accession>A0A6A6BBU7</accession>
<evidence type="ECO:0000256" key="2">
    <source>
        <dbReference type="SAM" id="SignalP"/>
    </source>
</evidence>
<evidence type="ECO:0000256" key="1">
    <source>
        <dbReference type="ARBA" id="ARBA00008858"/>
    </source>
</evidence>
<organism evidence="3 4">
    <name type="scientific">Aplosporella prunicola CBS 121167</name>
    <dbReference type="NCBI Taxonomy" id="1176127"/>
    <lineage>
        <taxon>Eukaryota</taxon>
        <taxon>Fungi</taxon>
        <taxon>Dikarya</taxon>
        <taxon>Ascomycota</taxon>
        <taxon>Pezizomycotina</taxon>
        <taxon>Dothideomycetes</taxon>
        <taxon>Dothideomycetes incertae sedis</taxon>
        <taxon>Botryosphaeriales</taxon>
        <taxon>Aplosporellaceae</taxon>
        <taxon>Aplosporella</taxon>
    </lineage>
</organism>
<comment type="similarity">
    <text evidence="1">Belongs to the AIM6 family.</text>
</comment>
<gene>
    <name evidence="3" type="ORF">K452DRAFT_55110</name>
</gene>
<dbReference type="PANTHER" id="PTHR31571">
    <property type="entry name" value="ALTERED INHERITANCE OF MITOCHONDRIA PROTEIN 6"/>
    <property type="match status" value="1"/>
</dbReference>
<dbReference type="OrthoDB" id="4153866at2759"/>
<dbReference type="Proteomes" id="UP000799438">
    <property type="component" value="Unassembled WGS sequence"/>
</dbReference>
<dbReference type="EMBL" id="ML995490">
    <property type="protein sequence ID" value="KAF2140387.1"/>
    <property type="molecule type" value="Genomic_DNA"/>
</dbReference>
<feature type="signal peptide" evidence="2">
    <location>
        <begin position="1"/>
        <end position="30"/>
    </location>
</feature>
<dbReference type="GeneID" id="54304342"/>
<dbReference type="InterPro" id="IPR017946">
    <property type="entry name" value="PLC-like_Pdiesterase_TIM-brl"/>
</dbReference>
<dbReference type="AlphaFoldDB" id="A0A6A6BBU7"/>
<dbReference type="Gene3D" id="3.20.20.190">
    <property type="entry name" value="Phosphatidylinositol (PI) phosphodiesterase"/>
    <property type="match status" value="1"/>
</dbReference>
<dbReference type="SUPFAM" id="SSF51695">
    <property type="entry name" value="PLC-like phosphodiesterases"/>
    <property type="match status" value="1"/>
</dbReference>
<keyword evidence="4" id="KW-1185">Reference proteome</keyword>
<reference evidence="3" key="1">
    <citation type="journal article" date="2020" name="Stud. Mycol.">
        <title>101 Dothideomycetes genomes: a test case for predicting lifestyles and emergence of pathogens.</title>
        <authorList>
            <person name="Haridas S."/>
            <person name="Albert R."/>
            <person name="Binder M."/>
            <person name="Bloem J."/>
            <person name="Labutti K."/>
            <person name="Salamov A."/>
            <person name="Andreopoulos B."/>
            <person name="Baker S."/>
            <person name="Barry K."/>
            <person name="Bills G."/>
            <person name="Bluhm B."/>
            <person name="Cannon C."/>
            <person name="Castanera R."/>
            <person name="Culley D."/>
            <person name="Daum C."/>
            <person name="Ezra D."/>
            <person name="Gonzalez J."/>
            <person name="Henrissat B."/>
            <person name="Kuo A."/>
            <person name="Liang C."/>
            <person name="Lipzen A."/>
            <person name="Lutzoni F."/>
            <person name="Magnuson J."/>
            <person name="Mondo S."/>
            <person name="Nolan M."/>
            <person name="Ohm R."/>
            <person name="Pangilinan J."/>
            <person name="Park H.-J."/>
            <person name="Ramirez L."/>
            <person name="Alfaro M."/>
            <person name="Sun H."/>
            <person name="Tritt A."/>
            <person name="Yoshinaga Y."/>
            <person name="Zwiers L.-H."/>
            <person name="Turgeon B."/>
            <person name="Goodwin S."/>
            <person name="Spatafora J."/>
            <person name="Crous P."/>
            <person name="Grigoriev I."/>
        </authorList>
    </citation>
    <scope>NUCLEOTIDE SEQUENCE</scope>
    <source>
        <strain evidence="3">CBS 121167</strain>
    </source>
</reference>
<dbReference type="RefSeq" id="XP_033396100.1">
    <property type="nucleotide sequence ID" value="XM_033546835.1"/>
</dbReference>
<sequence>MKSLLSIPTSVTAAAAAAAAAVFIAKEVAAAPTGSGALQNILDNTHRSPLYGYPTDLTRGVIPKPFHSHNDYWRDVPFYSALSYGAVSVEADVWLVDGELYVGHHRSALTTARTLDALYIQPILDTLQRQNPTTQFTTGDEGVHGVFDTVPELTLYFFIDLKTDADATFAAVLTALEPLRARGYLTTAHANGTLAPGPVTVLGTGNTQLEQVLALSANESAPARDLFFDAPLQALKDDERVAGPEVAPIASVDFGSLFNVTRTDDVARVLSENQKKLLREQVETARERGIATRYWGLPDFPVGVRNAVWRVLVEEGVDLLNVDALEDAVELWG</sequence>
<proteinExistence type="inferred from homology"/>
<evidence type="ECO:0000313" key="3">
    <source>
        <dbReference type="EMBL" id="KAF2140387.1"/>
    </source>
</evidence>
<dbReference type="InterPro" id="IPR051236">
    <property type="entry name" value="HAT_RTT109-like"/>
</dbReference>
<protein>
    <recommendedName>
        <fullName evidence="5">Altered inheritance of mitochondria protein 6</fullName>
    </recommendedName>
</protein>
<dbReference type="PANTHER" id="PTHR31571:SF5">
    <property type="entry name" value="ALTERED INHERITANCE OF MITOCHONDRIA PROTEIN 6"/>
    <property type="match status" value="1"/>
</dbReference>
<evidence type="ECO:0008006" key="5">
    <source>
        <dbReference type="Google" id="ProtNLM"/>
    </source>
</evidence>
<name>A0A6A6BBU7_9PEZI</name>
<keyword evidence="2" id="KW-0732">Signal</keyword>
<dbReference type="GO" id="GO:0006629">
    <property type="term" value="P:lipid metabolic process"/>
    <property type="evidence" value="ECO:0007669"/>
    <property type="project" value="InterPro"/>
</dbReference>
<feature type="chain" id="PRO_5025457874" description="Altered inheritance of mitochondria protein 6" evidence="2">
    <location>
        <begin position="31"/>
        <end position="333"/>
    </location>
</feature>